<evidence type="ECO:0000256" key="2">
    <source>
        <dbReference type="ARBA" id="ARBA00015195"/>
    </source>
</evidence>
<dbReference type="Gene3D" id="6.10.250.790">
    <property type="match status" value="1"/>
</dbReference>
<evidence type="ECO:0000256" key="6">
    <source>
        <dbReference type="ARBA" id="ARBA00023306"/>
    </source>
</evidence>
<dbReference type="RefSeq" id="WP_090553503.1">
    <property type="nucleotide sequence ID" value="NZ_FNFP01000003.1"/>
</dbReference>
<comment type="function">
    <text evidence="7">Activator of cell division through the inhibition of FtsZ GTPase activity, therefore promoting FtsZ assembly into bundles of protofilaments necessary for the formation of the division Z ring. It is recruited early at mid-cell but it is not essential for cell division.</text>
</comment>
<dbReference type="InterPro" id="IPR036192">
    <property type="entry name" value="Cell_div_ZapA-like_sf"/>
</dbReference>
<accession>A0A1G9EGC2</accession>
<dbReference type="GO" id="GO:0000921">
    <property type="term" value="P:septin ring assembly"/>
    <property type="evidence" value="ECO:0007669"/>
    <property type="project" value="TreeGrafter"/>
</dbReference>
<evidence type="ECO:0000313" key="12">
    <source>
        <dbReference type="Proteomes" id="UP000198718"/>
    </source>
</evidence>
<dbReference type="OrthoDB" id="1711036at2"/>
<dbReference type="GO" id="GO:0032153">
    <property type="term" value="C:cell division site"/>
    <property type="evidence" value="ECO:0007669"/>
    <property type="project" value="TreeGrafter"/>
</dbReference>
<dbReference type="PANTHER" id="PTHR34981:SF1">
    <property type="entry name" value="CELL DIVISION PROTEIN ZAPA"/>
    <property type="match status" value="1"/>
</dbReference>
<dbReference type="InterPro" id="IPR053712">
    <property type="entry name" value="Bac_CellDiv_Activator"/>
</dbReference>
<name>A0A1G9EGC2_9FIRM</name>
<dbReference type="EMBL" id="FNFP01000003">
    <property type="protein sequence ID" value="SDK75199.1"/>
    <property type="molecule type" value="Genomic_DNA"/>
</dbReference>
<evidence type="ECO:0000256" key="10">
    <source>
        <dbReference type="SAM" id="Coils"/>
    </source>
</evidence>
<dbReference type="GO" id="GO:0000917">
    <property type="term" value="P:division septum assembly"/>
    <property type="evidence" value="ECO:0007669"/>
    <property type="project" value="UniProtKB-KW"/>
</dbReference>
<comment type="subcellular location">
    <subcellularLocation>
        <location evidence="1">Cytoplasm</location>
    </subcellularLocation>
</comment>
<dbReference type="GO" id="GO:0043093">
    <property type="term" value="P:FtsZ-dependent cytokinesis"/>
    <property type="evidence" value="ECO:0007669"/>
    <property type="project" value="TreeGrafter"/>
</dbReference>
<evidence type="ECO:0000313" key="11">
    <source>
        <dbReference type="EMBL" id="SDK75199.1"/>
    </source>
</evidence>
<evidence type="ECO:0000256" key="5">
    <source>
        <dbReference type="ARBA" id="ARBA00023210"/>
    </source>
</evidence>
<keyword evidence="5" id="KW-0717">Septation</keyword>
<keyword evidence="3" id="KW-0963">Cytoplasm</keyword>
<reference evidence="11 12" key="1">
    <citation type="submission" date="2016-10" db="EMBL/GenBank/DDBJ databases">
        <authorList>
            <person name="de Groot N.N."/>
        </authorList>
    </citation>
    <scope>NUCLEOTIDE SEQUENCE [LARGE SCALE GENOMIC DNA]</scope>
    <source>
        <strain evidence="11 12">DSM 18346</strain>
    </source>
</reference>
<gene>
    <name evidence="11" type="ORF">SAMN05660472_01960</name>
</gene>
<comment type="subunit">
    <text evidence="8">Homodimer. Interacts with FtsZ.</text>
</comment>
<evidence type="ECO:0000256" key="3">
    <source>
        <dbReference type="ARBA" id="ARBA00022490"/>
    </source>
</evidence>
<feature type="coiled-coil region" evidence="10">
    <location>
        <begin position="83"/>
        <end position="169"/>
    </location>
</feature>
<protein>
    <recommendedName>
        <fullName evidence="2">Cell division protein ZapA</fullName>
    </recommendedName>
    <alternativeName>
        <fullName evidence="9">Z ring-associated protein ZapA</fullName>
    </alternativeName>
</protein>
<dbReference type="SUPFAM" id="SSF57997">
    <property type="entry name" value="Tropomyosin"/>
    <property type="match status" value="1"/>
</dbReference>
<dbReference type="Pfam" id="PF05164">
    <property type="entry name" value="ZapA"/>
    <property type="match status" value="1"/>
</dbReference>
<evidence type="ECO:0000256" key="4">
    <source>
        <dbReference type="ARBA" id="ARBA00022618"/>
    </source>
</evidence>
<sequence>MEKKNKVTVKINGQDYPIAGAEPKDYLLKVGSFVDEQMDEVAKHNNKLSTSMIAVLTSINIADQFLKLQAHVDTVKREHTDPLNELEELKDQYTFVARELEEKKEGLQFLQNQVEELISYKERLEAERIDLEEKLISKEEDLSKAETIINDLQNKLFENQIKLVQLRKDLEEYVNTTEVTSKIKSHKHK</sequence>
<keyword evidence="6" id="KW-0131">Cell cycle</keyword>
<keyword evidence="4 11" id="KW-0132">Cell division</keyword>
<evidence type="ECO:0000256" key="9">
    <source>
        <dbReference type="ARBA" id="ARBA00033158"/>
    </source>
</evidence>
<evidence type="ECO:0000256" key="7">
    <source>
        <dbReference type="ARBA" id="ARBA00024910"/>
    </source>
</evidence>
<dbReference type="InterPro" id="IPR007838">
    <property type="entry name" value="Cell_div_ZapA-like"/>
</dbReference>
<dbReference type="GO" id="GO:0005829">
    <property type="term" value="C:cytosol"/>
    <property type="evidence" value="ECO:0007669"/>
    <property type="project" value="TreeGrafter"/>
</dbReference>
<dbReference type="AlphaFoldDB" id="A0A1G9EGC2"/>
<evidence type="ECO:0000256" key="1">
    <source>
        <dbReference type="ARBA" id="ARBA00004496"/>
    </source>
</evidence>
<organism evidence="11 12">
    <name type="scientific">Natronincola ferrireducens</name>
    <dbReference type="NCBI Taxonomy" id="393762"/>
    <lineage>
        <taxon>Bacteria</taxon>
        <taxon>Bacillati</taxon>
        <taxon>Bacillota</taxon>
        <taxon>Clostridia</taxon>
        <taxon>Peptostreptococcales</taxon>
        <taxon>Natronincolaceae</taxon>
        <taxon>Natronincola</taxon>
    </lineage>
</organism>
<dbReference type="PANTHER" id="PTHR34981">
    <property type="entry name" value="CELL DIVISION PROTEIN ZAPA"/>
    <property type="match status" value="1"/>
</dbReference>
<keyword evidence="10" id="KW-0175">Coiled coil</keyword>
<evidence type="ECO:0000256" key="8">
    <source>
        <dbReference type="ARBA" id="ARBA00026068"/>
    </source>
</evidence>
<dbReference type="STRING" id="393762.SAMN05660472_01960"/>
<dbReference type="GO" id="GO:0030428">
    <property type="term" value="C:cell septum"/>
    <property type="evidence" value="ECO:0007669"/>
    <property type="project" value="TreeGrafter"/>
</dbReference>
<dbReference type="SUPFAM" id="SSF102829">
    <property type="entry name" value="Cell division protein ZapA-like"/>
    <property type="match status" value="1"/>
</dbReference>
<proteinExistence type="predicted"/>
<keyword evidence="12" id="KW-1185">Reference proteome</keyword>
<dbReference type="Proteomes" id="UP000198718">
    <property type="component" value="Unassembled WGS sequence"/>
</dbReference>